<evidence type="ECO:0000313" key="2">
    <source>
        <dbReference type="EMBL" id="OLQ05526.1"/>
    </source>
</evidence>
<keyword evidence="1" id="KW-0472">Membrane</keyword>
<reference evidence="2 3" key="1">
    <citation type="submission" date="2016-02" db="EMBL/GenBank/DDBJ databases">
        <title>Genome analysis of coral dinoflagellate symbionts highlights evolutionary adaptations to a symbiotic lifestyle.</title>
        <authorList>
            <person name="Aranda M."/>
            <person name="Li Y."/>
            <person name="Liew Y.J."/>
            <person name="Baumgarten S."/>
            <person name="Simakov O."/>
            <person name="Wilson M."/>
            <person name="Piel J."/>
            <person name="Ashoor H."/>
            <person name="Bougouffa S."/>
            <person name="Bajic V.B."/>
            <person name="Ryu T."/>
            <person name="Ravasi T."/>
            <person name="Bayer T."/>
            <person name="Micklem G."/>
            <person name="Kim H."/>
            <person name="Bhak J."/>
            <person name="Lajeunesse T.C."/>
            <person name="Voolstra C.R."/>
        </authorList>
    </citation>
    <scope>NUCLEOTIDE SEQUENCE [LARGE SCALE GENOMIC DNA]</scope>
    <source>
        <strain evidence="2 3">CCMP2467</strain>
    </source>
</reference>
<gene>
    <name evidence="2" type="ORF">AK812_SmicGene11287</name>
</gene>
<sequence length="96" mass="10792">MDPLKVLMNLVTAVIVNSAFEQASQDREAQQVYEQRRKEKLVGDLVRTFQKLAHVENQAQVVFVLVLATMTWSRVVISVVAQFLLQSPAMADAADF</sequence>
<feature type="transmembrane region" description="Helical" evidence="1">
    <location>
        <begin position="61"/>
        <end position="85"/>
    </location>
</feature>
<name>A0A1Q9EDL4_SYMMI</name>
<keyword evidence="1" id="KW-0812">Transmembrane</keyword>
<dbReference type="AlphaFoldDB" id="A0A1Q9EDL4"/>
<dbReference type="EMBL" id="LSRX01000182">
    <property type="protein sequence ID" value="OLQ05526.1"/>
    <property type="molecule type" value="Genomic_DNA"/>
</dbReference>
<evidence type="ECO:0000313" key="3">
    <source>
        <dbReference type="Proteomes" id="UP000186817"/>
    </source>
</evidence>
<keyword evidence="3" id="KW-1185">Reference proteome</keyword>
<protein>
    <submittedName>
        <fullName evidence="2">Uncharacterized protein</fullName>
    </submittedName>
</protein>
<comment type="caution">
    <text evidence="2">The sequence shown here is derived from an EMBL/GenBank/DDBJ whole genome shotgun (WGS) entry which is preliminary data.</text>
</comment>
<proteinExistence type="predicted"/>
<organism evidence="2 3">
    <name type="scientific">Symbiodinium microadriaticum</name>
    <name type="common">Dinoflagellate</name>
    <name type="synonym">Zooxanthella microadriatica</name>
    <dbReference type="NCBI Taxonomy" id="2951"/>
    <lineage>
        <taxon>Eukaryota</taxon>
        <taxon>Sar</taxon>
        <taxon>Alveolata</taxon>
        <taxon>Dinophyceae</taxon>
        <taxon>Suessiales</taxon>
        <taxon>Symbiodiniaceae</taxon>
        <taxon>Symbiodinium</taxon>
    </lineage>
</organism>
<dbReference type="Proteomes" id="UP000186817">
    <property type="component" value="Unassembled WGS sequence"/>
</dbReference>
<accession>A0A1Q9EDL4</accession>
<evidence type="ECO:0000256" key="1">
    <source>
        <dbReference type="SAM" id="Phobius"/>
    </source>
</evidence>
<keyword evidence="1" id="KW-1133">Transmembrane helix</keyword>